<evidence type="ECO:0000256" key="15">
    <source>
        <dbReference type="PROSITE-ProRule" id="PRU10144"/>
    </source>
</evidence>
<evidence type="ECO:0000256" key="10">
    <source>
        <dbReference type="ARBA" id="ARBA00023077"/>
    </source>
</evidence>
<sequence length="701" mass="76570">MIKLSRLTPLAVLFNSVVLPAWAQTAPAESALPEVKVTGTADKGYTVNSSRTATKTDTLLRDTPQAVTVISKELIRDQSMQSLSDVIRYVPGIVAAQGEGNRDTAVFRGNSSTGDFYVDGIRDDVQYYRDFYNIESVEALKGSNAMIFGRGGSGGVINRVTKQPDWRLLRDASITLGSWNQRRVTMDAGQALSESAAARVAAVNENSDSYRNGFHLKRSGINPTLALRAGSDTSVVVGYEYFKDERTADRGIPSFQGRPLSTDASAFFGNPEINTTWAKVNALTALIEHDFGQGVSLTNRTRYAKYDKFYQNIVPGAVNTAGTTVALSGYNNATQRNNFFNQTDVSWNLNVGTVRHKLLGGIELGRQETDNFRNTAYFQTGGGLVTSINVALTNPVANTPVTFRQSATDANNHGTVTTKAIYLQDQIELSSQWQFIAGLRRDNFDVDFTNNRTGDRIRTTDTPVSPRAGLVFKPLTEVSLYLSYSKAFVPRAGDQLSSLTLTNQALDPEEFKNLELGAKWDINPALSATAALYQLDRSNIAVSDPSDPSKSILVDGQRSRGLELELSGKLSRDWSMMAGYAYQDAKITKTQSATALAGATLAQVPRHSASLWNRYDFSPVVGVGLGVVYRSALYASTDNTVTIPGFTRLDAALFYTISKNLKMQLNIENLLDKKYYAFANSNNNITPGSPRALRVSLNASF</sequence>
<dbReference type="Pfam" id="PF07715">
    <property type="entry name" value="Plug"/>
    <property type="match status" value="1"/>
</dbReference>
<keyword evidence="4 14" id="KW-1134">Transmembrane beta strand</keyword>
<keyword evidence="11 14" id="KW-0472">Membrane</keyword>
<evidence type="ECO:0000256" key="16">
    <source>
        <dbReference type="RuleBase" id="RU003357"/>
    </source>
</evidence>
<protein>
    <submittedName>
        <fullName evidence="20">TonB-dependent siderophore receptor</fullName>
    </submittedName>
</protein>
<dbReference type="PROSITE" id="PS01156">
    <property type="entry name" value="TONB_DEPENDENT_REC_2"/>
    <property type="match status" value="1"/>
</dbReference>
<accession>A0ABR6YLQ4</accession>
<dbReference type="CDD" id="cd01347">
    <property type="entry name" value="ligand_gated_channel"/>
    <property type="match status" value="1"/>
</dbReference>
<feature type="chain" id="PRO_5046383295" evidence="17">
    <location>
        <begin position="24"/>
        <end position="701"/>
    </location>
</feature>
<dbReference type="InterPro" id="IPR000531">
    <property type="entry name" value="Beta-barrel_TonB"/>
</dbReference>
<feature type="domain" description="TonB-dependent receptor-like beta-barrel" evidence="18">
    <location>
        <begin position="229"/>
        <end position="670"/>
    </location>
</feature>
<dbReference type="EMBL" id="JACOGC010000002">
    <property type="protein sequence ID" value="MBC3884832.1"/>
    <property type="molecule type" value="Genomic_DNA"/>
</dbReference>
<evidence type="ECO:0000256" key="5">
    <source>
        <dbReference type="ARBA" id="ARBA00022496"/>
    </source>
</evidence>
<dbReference type="InterPro" id="IPR036942">
    <property type="entry name" value="Beta-barrel_TonB_sf"/>
</dbReference>
<dbReference type="PANTHER" id="PTHR32552">
    <property type="entry name" value="FERRICHROME IRON RECEPTOR-RELATED"/>
    <property type="match status" value="1"/>
</dbReference>
<dbReference type="InterPro" id="IPR037066">
    <property type="entry name" value="Plug_dom_sf"/>
</dbReference>
<dbReference type="SUPFAM" id="SSF56935">
    <property type="entry name" value="Porins"/>
    <property type="match status" value="1"/>
</dbReference>
<evidence type="ECO:0000256" key="3">
    <source>
        <dbReference type="ARBA" id="ARBA00022448"/>
    </source>
</evidence>
<dbReference type="PANTHER" id="PTHR32552:SF68">
    <property type="entry name" value="FERRICHROME OUTER MEMBRANE TRANSPORTER_PHAGE RECEPTOR"/>
    <property type="match status" value="1"/>
</dbReference>
<keyword evidence="9" id="KW-0406">Ion transport</keyword>
<feature type="signal peptide" evidence="17">
    <location>
        <begin position="1"/>
        <end position="23"/>
    </location>
</feature>
<keyword evidence="21" id="KW-1185">Reference proteome</keyword>
<dbReference type="Pfam" id="PF00593">
    <property type="entry name" value="TonB_dep_Rec_b-barrel"/>
    <property type="match status" value="1"/>
</dbReference>
<evidence type="ECO:0000256" key="7">
    <source>
        <dbReference type="ARBA" id="ARBA00022729"/>
    </source>
</evidence>
<evidence type="ECO:0000256" key="4">
    <source>
        <dbReference type="ARBA" id="ARBA00022452"/>
    </source>
</evidence>
<name>A0ABR6YLQ4_9BURK</name>
<keyword evidence="6 14" id="KW-0812">Transmembrane</keyword>
<organism evidence="20 21">
    <name type="scientific">Undibacterium griseum</name>
    <dbReference type="NCBI Taxonomy" id="2762295"/>
    <lineage>
        <taxon>Bacteria</taxon>
        <taxon>Pseudomonadati</taxon>
        <taxon>Pseudomonadota</taxon>
        <taxon>Betaproteobacteria</taxon>
        <taxon>Burkholderiales</taxon>
        <taxon>Oxalobacteraceae</taxon>
        <taxon>Undibacterium</taxon>
    </lineage>
</organism>
<reference evidence="20 21" key="1">
    <citation type="submission" date="2020-08" db="EMBL/GenBank/DDBJ databases">
        <title>Novel species isolated from subtropical streams in China.</title>
        <authorList>
            <person name="Lu H."/>
        </authorList>
    </citation>
    <scope>NUCLEOTIDE SEQUENCE [LARGE SCALE GENOMIC DNA]</scope>
    <source>
        <strain evidence="20 21">FT31W</strain>
    </source>
</reference>
<evidence type="ECO:0000256" key="12">
    <source>
        <dbReference type="ARBA" id="ARBA00023170"/>
    </source>
</evidence>
<keyword evidence="7 17" id="KW-0732">Signal</keyword>
<dbReference type="Proteomes" id="UP000613113">
    <property type="component" value="Unassembled WGS sequence"/>
</dbReference>
<dbReference type="Gene3D" id="2.40.170.20">
    <property type="entry name" value="TonB-dependent receptor, beta-barrel domain"/>
    <property type="match status" value="1"/>
</dbReference>
<evidence type="ECO:0000313" key="21">
    <source>
        <dbReference type="Proteomes" id="UP000613113"/>
    </source>
</evidence>
<evidence type="ECO:0000256" key="9">
    <source>
        <dbReference type="ARBA" id="ARBA00023065"/>
    </source>
</evidence>
<evidence type="ECO:0000256" key="11">
    <source>
        <dbReference type="ARBA" id="ARBA00023136"/>
    </source>
</evidence>
<evidence type="ECO:0000256" key="17">
    <source>
        <dbReference type="SAM" id="SignalP"/>
    </source>
</evidence>
<gene>
    <name evidence="20" type="ORF">H8K27_06805</name>
</gene>
<dbReference type="InterPro" id="IPR010105">
    <property type="entry name" value="TonB_sidphr_rcpt"/>
</dbReference>
<evidence type="ECO:0000259" key="18">
    <source>
        <dbReference type="Pfam" id="PF00593"/>
    </source>
</evidence>
<evidence type="ECO:0000256" key="2">
    <source>
        <dbReference type="ARBA" id="ARBA00009810"/>
    </source>
</evidence>
<evidence type="ECO:0000259" key="19">
    <source>
        <dbReference type="Pfam" id="PF07715"/>
    </source>
</evidence>
<evidence type="ECO:0000256" key="14">
    <source>
        <dbReference type="PROSITE-ProRule" id="PRU01360"/>
    </source>
</evidence>
<keyword evidence="13 14" id="KW-0998">Cell outer membrane</keyword>
<keyword evidence="12 20" id="KW-0675">Receptor</keyword>
<keyword evidence="8" id="KW-0408">Iron</keyword>
<dbReference type="Gene3D" id="2.170.130.10">
    <property type="entry name" value="TonB-dependent receptor, plug domain"/>
    <property type="match status" value="1"/>
</dbReference>
<dbReference type="NCBIfam" id="TIGR01783">
    <property type="entry name" value="TonB-siderophor"/>
    <property type="match status" value="1"/>
</dbReference>
<dbReference type="RefSeq" id="WP_186862411.1">
    <property type="nucleotide sequence ID" value="NZ_JACOGC010000002.1"/>
</dbReference>
<evidence type="ECO:0000256" key="13">
    <source>
        <dbReference type="ARBA" id="ARBA00023237"/>
    </source>
</evidence>
<keyword evidence="3 14" id="KW-0813">Transport</keyword>
<keyword evidence="5" id="KW-0410">Iron transport</keyword>
<comment type="caution">
    <text evidence="20">The sequence shown here is derived from an EMBL/GenBank/DDBJ whole genome shotgun (WGS) entry which is preliminary data.</text>
</comment>
<proteinExistence type="inferred from homology"/>
<dbReference type="PROSITE" id="PS52016">
    <property type="entry name" value="TONB_DEPENDENT_REC_3"/>
    <property type="match status" value="1"/>
</dbReference>
<keyword evidence="10 16" id="KW-0798">TonB box</keyword>
<feature type="domain" description="TonB-dependent receptor plug" evidence="19">
    <location>
        <begin position="60"/>
        <end position="156"/>
    </location>
</feature>
<evidence type="ECO:0000256" key="8">
    <source>
        <dbReference type="ARBA" id="ARBA00023004"/>
    </source>
</evidence>
<feature type="short sequence motif" description="TonB C-terminal box" evidence="15">
    <location>
        <begin position="684"/>
        <end position="701"/>
    </location>
</feature>
<dbReference type="InterPro" id="IPR010917">
    <property type="entry name" value="TonB_rcpt_CS"/>
</dbReference>
<evidence type="ECO:0000256" key="6">
    <source>
        <dbReference type="ARBA" id="ARBA00022692"/>
    </source>
</evidence>
<dbReference type="InterPro" id="IPR039426">
    <property type="entry name" value="TonB-dep_rcpt-like"/>
</dbReference>
<comment type="similarity">
    <text evidence="2 14 16">Belongs to the TonB-dependent receptor family.</text>
</comment>
<evidence type="ECO:0000313" key="20">
    <source>
        <dbReference type="EMBL" id="MBC3884832.1"/>
    </source>
</evidence>
<evidence type="ECO:0000256" key="1">
    <source>
        <dbReference type="ARBA" id="ARBA00004571"/>
    </source>
</evidence>
<dbReference type="InterPro" id="IPR012910">
    <property type="entry name" value="Plug_dom"/>
</dbReference>
<comment type="subcellular location">
    <subcellularLocation>
        <location evidence="1 14">Cell outer membrane</location>
        <topology evidence="1 14">Multi-pass membrane protein</topology>
    </subcellularLocation>
</comment>